<gene>
    <name evidence="1" type="ORF">OWV82_004514</name>
</gene>
<protein>
    <submittedName>
        <fullName evidence="1">UDP-glycosyltransferase</fullName>
    </submittedName>
</protein>
<reference evidence="1 2" key="1">
    <citation type="journal article" date="2023" name="Science">
        <title>Complex scaffold remodeling in plant triterpene biosynthesis.</title>
        <authorList>
            <person name="De La Pena R."/>
            <person name="Hodgson H."/>
            <person name="Liu J.C."/>
            <person name="Stephenson M.J."/>
            <person name="Martin A.C."/>
            <person name="Owen C."/>
            <person name="Harkess A."/>
            <person name="Leebens-Mack J."/>
            <person name="Jimenez L.E."/>
            <person name="Osbourn A."/>
            <person name="Sattely E.S."/>
        </authorList>
    </citation>
    <scope>NUCLEOTIDE SEQUENCE [LARGE SCALE GENOMIC DNA]</scope>
    <source>
        <strain evidence="2">cv. JPN11</strain>
        <tissue evidence="1">Leaf</tissue>
    </source>
</reference>
<comment type="caution">
    <text evidence="1">The sequence shown here is derived from an EMBL/GenBank/DDBJ whole genome shotgun (WGS) entry which is preliminary data.</text>
</comment>
<sequence length="507" mass="56360">MEKQGHIRRRLVLVPFPFEGHLNPMLQLGAILHSKGFSITVAHTKFNSPDTSSHPDLVFLPLSDGLSSTPKASEDFVDFIPKLNLHSRAPLQEVLTQIIQKQQQHEELPCIIYDAAMYCAEAVAHHLMLPSIILYTGTATNLLAYYAYPRLIDEGYIPAQDPEELVPGLHPLRFKDLPVLNFRNLDALLQLTATSRNMGTSSAIIRNSLYCLEQSSVAQFQRQYQVPVFPVGPMHKIAPTSSNSVLKEDAGSITWLGTSSAIIWNSMYCLEQSSLTQFQQQYQVPVFPVGPMHKIAPTSSSSLLKEDSSCITWLDKQTHNSVIYVSLGSIASMDEKELPEMAWGLANSKQPFLWVLRPDSVHGSGCTDLLPNGFNETIGEKGCIVKWAPQKEVLAHSAVGGFWSHCGWNSTLESISEGVPIISRPSFGDQRVNARYVSGVWKIGFEFENPLERGKIAKAIRRLMVEKEGEEMRQRALDLKVNAELGIKKGGSSYNSLNELVELIMSV</sequence>
<dbReference type="Proteomes" id="UP001164539">
    <property type="component" value="Chromosome 2"/>
</dbReference>
<dbReference type="EMBL" id="CM051395">
    <property type="protein sequence ID" value="KAJ4725683.1"/>
    <property type="molecule type" value="Genomic_DNA"/>
</dbReference>
<name>A0ACC1YR80_MELAZ</name>
<evidence type="ECO:0000313" key="1">
    <source>
        <dbReference type="EMBL" id="KAJ4725683.1"/>
    </source>
</evidence>
<accession>A0ACC1YR80</accession>
<organism evidence="1 2">
    <name type="scientific">Melia azedarach</name>
    <name type="common">Chinaberry tree</name>
    <dbReference type="NCBI Taxonomy" id="155640"/>
    <lineage>
        <taxon>Eukaryota</taxon>
        <taxon>Viridiplantae</taxon>
        <taxon>Streptophyta</taxon>
        <taxon>Embryophyta</taxon>
        <taxon>Tracheophyta</taxon>
        <taxon>Spermatophyta</taxon>
        <taxon>Magnoliopsida</taxon>
        <taxon>eudicotyledons</taxon>
        <taxon>Gunneridae</taxon>
        <taxon>Pentapetalae</taxon>
        <taxon>rosids</taxon>
        <taxon>malvids</taxon>
        <taxon>Sapindales</taxon>
        <taxon>Meliaceae</taxon>
        <taxon>Melia</taxon>
    </lineage>
</organism>
<proteinExistence type="predicted"/>
<evidence type="ECO:0000313" key="2">
    <source>
        <dbReference type="Proteomes" id="UP001164539"/>
    </source>
</evidence>
<keyword evidence="2" id="KW-1185">Reference proteome</keyword>